<sequence>MAVLFAESEEISEFRASKGWLRRFCKRHGYNTKILHGEGSSADVSALEKWYNDDLPNILLEFDLKDIWNADELGLLYRQFPNKSLVGEEGTPKGVKLKKERITVLLTGNALGERFPVWLVGKSVQPRAFTKAGVSRRDTIKHIFYYRLNSTSWMTGKIFSEFLEELNKKMISQERRIALIVDKFSGHKVNETSNIRLFFLPPNCTSKAKPFDAGIIKSFKDHFRRRMCHDVYAKRESFKTAEGYFKGVTV</sequence>
<dbReference type="OrthoDB" id="125347at2759"/>
<dbReference type="InterPro" id="IPR050863">
    <property type="entry name" value="CenT-Element_Derived"/>
</dbReference>
<feature type="domain" description="HTH CENPB-type" evidence="2">
    <location>
        <begin position="1"/>
        <end position="34"/>
    </location>
</feature>
<evidence type="ECO:0000313" key="4">
    <source>
        <dbReference type="Proteomes" id="UP000186922"/>
    </source>
</evidence>
<dbReference type="PROSITE" id="PS51253">
    <property type="entry name" value="HTH_CENPB"/>
    <property type="match status" value="1"/>
</dbReference>
<dbReference type="Gene3D" id="1.10.10.60">
    <property type="entry name" value="Homeodomain-like"/>
    <property type="match status" value="1"/>
</dbReference>
<keyword evidence="4" id="KW-1185">Reference proteome</keyword>
<dbReference type="InterPro" id="IPR004875">
    <property type="entry name" value="DDE_SF_endonuclease_dom"/>
</dbReference>
<dbReference type="STRING" id="947166.A0A1D1W227"/>
<dbReference type="Pfam" id="PF03184">
    <property type="entry name" value="DDE_1"/>
    <property type="match status" value="1"/>
</dbReference>
<dbReference type="Proteomes" id="UP000186922">
    <property type="component" value="Unassembled WGS sequence"/>
</dbReference>
<organism evidence="3 4">
    <name type="scientific">Ramazzottius varieornatus</name>
    <name type="common">Water bear</name>
    <name type="synonym">Tardigrade</name>
    <dbReference type="NCBI Taxonomy" id="947166"/>
    <lineage>
        <taxon>Eukaryota</taxon>
        <taxon>Metazoa</taxon>
        <taxon>Ecdysozoa</taxon>
        <taxon>Tardigrada</taxon>
        <taxon>Eutardigrada</taxon>
        <taxon>Parachela</taxon>
        <taxon>Hypsibioidea</taxon>
        <taxon>Ramazzottiidae</taxon>
        <taxon>Ramazzottius</taxon>
    </lineage>
</organism>
<evidence type="ECO:0000259" key="2">
    <source>
        <dbReference type="PROSITE" id="PS51253"/>
    </source>
</evidence>
<keyword evidence="1" id="KW-0238">DNA-binding</keyword>
<gene>
    <name evidence="3" type="primary">RvY_17422-1</name>
    <name evidence="3" type="synonym">RvY_17422.1</name>
    <name evidence="3" type="ORF">RvY_17422</name>
</gene>
<accession>A0A1D1W227</accession>
<evidence type="ECO:0000313" key="3">
    <source>
        <dbReference type="EMBL" id="GAV07605.1"/>
    </source>
</evidence>
<dbReference type="PANTHER" id="PTHR19303">
    <property type="entry name" value="TRANSPOSON"/>
    <property type="match status" value="1"/>
</dbReference>
<reference evidence="3 4" key="1">
    <citation type="journal article" date="2016" name="Nat. Commun.">
        <title>Extremotolerant tardigrade genome and improved radiotolerance of human cultured cells by tardigrade-unique protein.</title>
        <authorList>
            <person name="Hashimoto T."/>
            <person name="Horikawa D.D."/>
            <person name="Saito Y."/>
            <person name="Kuwahara H."/>
            <person name="Kozuka-Hata H."/>
            <person name="Shin-I T."/>
            <person name="Minakuchi Y."/>
            <person name="Ohishi K."/>
            <person name="Motoyama A."/>
            <person name="Aizu T."/>
            <person name="Enomoto A."/>
            <person name="Kondo K."/>
            <person name="Tanaka S."/>
            <person name="Hara Y."/>
            <person name="Koshikawa S."/>
            <person name="Sagara H."/>
            <person name="Miura T."/>
            <person name="Yokobori S."/>
            <person name="Miyagawa K."/>
            <person name="Suzuki Y."/>
            <person name="Kubo T."/>
            <person name="Oyama M."/>
            <person name="Kohara Y."/>
            <person name="Fujiyama A."/>
            <person name="Arakawa K."/>
            <person name="Katayama T."/>
            <person name="Toyoda A."/>
            <person name="Kunieda T."/>
        </authorList>
    </citation>
    <scope>NUCLEOTIDE SEQUENCE [LARGE SCALE GENOMIC DNA]</scope>
    <source>
        <strain evidence="3 4">YOKOZUNA-1</strain>
    </source>
</reference>
<dbReference type="GO" id="GO:0005634">
    <property type="term" value="C:nucleus"/>
    <property type="evidence" value="ECO:0007669"/>
    <property type="project" value="TreeGrafter"/>
</dbReference>
<name>A0A1D1W227_RAMVA</name>
<protein>
    <recommendedName>
        <fullName evidence="2">HTH CENPB-type domain-containing protein</fullName>
    </recommendedName>
</protein>
<dbReference type="GO" id="GO:0003677">
    <property type="term" value="F:DNA binding"/>
    <property type="evidence" value="ECO:0007669"/>
    <property type="project" value="UniProtKB-KW"/>
</dbReference>
<comment type="caution">
    <text evidence="3">The sequence shown here is derived from an EMBL/GenBank/DDBJ whole genome shotgun (WGS) entry which is preliminary data.</text>
</comment>
<dbReference type="AlphaFoldDB" id="A0A1D1W227"/>
<dbReference type="PANTHER" id="PTHR19303:SF73">
    <property type="entry name" value="PROTEIN PDC2"/>
    <property type="match status" value="1"/>
</dbReference>
<proteinExistence type="predicted"/>
<dbReference type="Pfam" id="PF03221">
    <property type="entry name" value="HTH_Tnp_Tc5"/>
    <property type="match status" value="1"/>
</dbReference>
<dbReference type="EMBL" id="BDGG01000015">
    <property type="protein sequence ID" value="GAV07605.1"/>
    <property type="molecule type" value="Genomic_DNA"/>
</dbReference>
<evidence type="ECO:0000256" key="1">
    <source>
        <dbReference type="ARBA" id="ARBA00023125"/>
    </source>
</evidence>
<dbReference type="InterPro" id="IPR006600">
    <property type="entry name" value="HTH_CenpB_DNA-bd_dom"/>
</dbReference>